<reference evidence="3" key="1">
    <citation type="submission" date="2007-11" db="EMBL/GenBank/DDBJ databases">
        <title>Complete genome sequence of Clostridium phytofermentans ISDg.</title>
        <authorList>
            <person name="Leschine S.B."/>
            <person name="Warnick T.A."/>
            <person name="Blanchard J.L."/>
            <person name="Schnell D.J."/>
            <person name="Petit E.L."/>
            <person name="LaTouf W.G."/>
            <person name="Copeland A."/>
            <person name="Lucas S."/>
            <person name="Lapidus A."/>
            <person name="Barry K."/>
            <person name="Glavina del Rio T."/>
            <person name="Dalin E."/>
            <person name="Tice H."/>
            <person name="Pitluck S."/>
            <person name="Kiss H."/>
            <person name="Brettin T."/>
            <person name="Bruce D."/>
            <person name="Detter J.C."/>
            <person name="Han C."/>
            <person name="Kuske C."/>
            <person name="Schmutz J."/>
            <person name="Larimer F."/>
            <person name="Land M."/>
            <person name="Hauser L."/>
            <person name="Kyrpides N."/>
            <person name="Kim E.A."/>
            <person name="Richardson P."/>
        </authorList>
    </citation>
    <scope>NUCLEOTIDE SEQUENCE [LARGE SCALE GENOMIC DNA]</scope>
    <source>
        <strain evidence="3">ATCC 700394 / DSM 18823 / ISDg</strain>
    </source>
</reference>
<name>A9KRT4_LACP7</name>
<feature type="transmembrane region" description="Helical" evidence="1">
    <location>
        <begin position="164"/>
        <end position="184"/>
    </location>
</feature>
<protein>
    <recommendedName>
        <fullName evidence="4">SHOCT domain-containing protein</fullName>
    </recommendedName>
</protein>
<accession>A9KRT4</accession>
<keyword evidence="1" id="KW-0812">Transmembrane</keyword>
<feature type="transmembrane region" description="Helical" evidence="1">
    <location>
        <begin position="105"/>
        <end position="122"/>
    </location>
</feature>
<dbReference type="RefSeq" id="WP_012201228.1">
    <property type="nucleotide sequence ID" value="NC_010001.1"/>
</dbReference>
<feature type="transmembrane region" description="Helical" evidence="1">
    <location>
        <begin position="127"/>
        <end position="144"/>
    </location>
</feature>
<gene>
    <name evidence="2" type="ordered locus">Cphy_3224</name>
</gene>
<keyword evidence="3" id="KW-1185">Reference proteome</keyword>
<feature type="transmembrane region" description="Helical" evidence="1">
    <location>
        <begin position="69"/>
        <end position="85"/>
    </location>
</feature>
<dbReference type="HOGENOM" id="CLU_1218099_0_0_9"/>
<feature type="transmembrane region" description="Helical" evidence="1">
    <location>
        <begin position="43"/>
        <end position="62"/>
    </location>
</feature>
<evidence type="ECO:0000313" key="2">
    <source>
        <dbReference type="EMBL" id="ABX43578.1"/>
    </source>
</evidence>
<organism evidence="2 3">
    <name type="scientific">Lachnoclostridium phytofermentans (strain ATCC 700394 / DSM 18823 / ISDg)</name>
    <name type="common">Clostridium phytofermentans</name>
    <dbReference type="NCBI Taxonomy" id="357809"/>
    <lineage>
        <taxon>Bacteria</taxon>
        <taxon>Bacillati</taxon>
        <taxon>Bacillota</taxon>
        <taxon>Clostridia</taxon>
        <taxon>Lachnospirales</taxon>
        <taxon>Lachnospiraceae</taxon>
    </lineage>
</organism>
<dbReference type="AlphaFoldDB" id="A9KRT4"/>
<keyword evidence="1" id="KW-0472">Membrane</keyword>
<evidence type="ECO:0008006" key="4">
    <source>
        <dbReference type="Google" id="ProtNLM"/>
    </source>
</evidence>
<dbReference type="EMBL" id="CP000885">
    <property type="protein sequence ID" value="ABX43578.1"/>
    <property type="molecule type" value="Genomic_DNA"/>
</dbReference>
<feature type="transmembrane region" description="Helical" evidence="1">
    <location>
        <begin position="9"/>
        <end position="31"/>
    </location>
</feature>
<dbReference type="Proteomes" id="UP000000370">
    <property type="component" value="Chromosome"/>
</dbReference>
<proteinExistence type="predicted"/>
<evidence type="ECO:0000256" key="1">
    <source>
        <dbReference type="SAM" id="Phobius"/>
    </source>
</evidence>
<dbReference type="KEGG" id="cpy:Cphy_3224"/>
<evidence type="ECO:0000313" key="3">
    <source>
        <dbReference type="Proteomes" id="UP000000370"/>
    </source>
</evidence>
<sequence length="227" mass="27033" precursor="true">MENKKTKSIFVFLLIAFVFAFLQFCIIFLNKKILEYLSSSMKITYFLSLIIMALVFVGFTLLDNIKFKKLLNIPLILYAVSYFTLSKTSFTLWEWDFRNDRTNAVFNVIILIIILVCVIIWVFQKKLSYLAIVMLSIILSYSIYNKLDNILKLNYYEDFTQRLYYIIINLWEIPFLIALLILFFNNIVLKPNSRLENEILELQDLLQKGLVSQEEYVTKRKELIARY</sequence>
<keyword evidence="1" id="KW-1133">Transmembrane helix</keyword>
<dbReference type="STRING" id="357809.Cphy_3224"/>